<evidence type="ECO:0000313" key="2">
    <source>
        <dbReference type="EMBL" id="AVK94838.1"/>
    </source>
</evidence>
<keyword evidence="3" id="KW-0378">Hydrolase</keyword>
<evidence type="ECO:0000313" key="5">
    <source>
        <dbReference type="Proteomes" id="UP000255295"/>
    </source>
</evidence>
<evidence type="ECO:0000259" key="1">
    <source>
        <dbReference type="PROSITE" id="PS51832"/>
    </source>
</evidence>
<dbReference type="AlphaFoldDB" id="A0A2S0JUS8"/>
<name>A0A2S0JUS8_LYSSH</name>
<dbReference type="SUPFAM" id="SSF109604">
    <property type="entry name" value="HD-domain/PDEase-like"/>
    <property type="match status" value="1"/>
</dbReference>
<dbReference type="PANTHER" id="PTHR43155:SF2">
    <property type="entry name" value="CYCLIC DI-GMP PHOSPHODIESTERASE PA4108"/>
    <property type="match status" value="1"/>
</dbReference>
<evidence type="ECO:0000313" key="4">
    <source>
        <dbReference type="Proteomes" id="UP000238825"/>
    </source>
</evidence>
<dbReference type="PANTHER" id="PTHR43155">
    <property type="entry name" value="CYCLIC DI-GMP PHOSPHODIESTERASE PA4108-RELATED"/>
    <property type="match status" value="1"/>
</dbReference>
<reference evidence="2 4" key="1">
    <citation type="submission" date="2017-03" db="EMBL/GenBank/DDBJ databases">
        <title>The whole genome sequencing and assembly of Lysinibacillus sphaericus DSM 28T strain.</title>
        <authorList>
            <person name="Lee Y.-J."/>
            <person name="Yi H."/>
            <person name="Bahn Y.-S."/>
            <person name="Kim J.F."/>
            <person name="Lee D.-W."/>
        </authorList>
    </citation>
    <scope>NUCLEOTIDE SEQUENCE [LARGE SCALE GENOMIC DNA]</scope>
    <source>
        <strain evidence="2 4">DSM 28</strain>
    </source>
</reference>
<dbReference type="RefSeq" id="WP_024364622.1">
    <property type="nucleotide sequence ID" value="NZ_BJNS01000040.1"/>
</dbReference>
<organism evidence="2 4">
    <name type="scientific">Lysinibacillus sphaericus</name>
    <name type="common">Bacillus sphaericus</name>
    <dbReference type="NCBI Taxonomy" id="1421"/>
    <lineage>
        <taxon>Bacteria</taxon>
        <taxon>Bacillati</taxon>
        <taxon>Bacillota</taxon>
        <taxon>Bacilli</taxon>
        <taxon>Bacillales</taxon>
        <taxon>Bacillaceae</taxon>
        <taxon>Lysinibacillus</taxon>
    </lineage>
</organism>
<dbReference type="Proteomes" id="UP000255295">
    <property type="component" value="Unassembled WGS sequence"/>
</dbReference>
<accession>A0A2S0JUS8</accession>
<dbReference type="EMBL" id="CP019980">
    <property type="protein sequence ID" value="AVK94838.1"/>
    <property type="molecule type" value="Genomic_DNA"/>
</dbReference>
<dbReference type="EC" id="3.1.4.52" evidence="3"/>
<dbReference type="CDD" id="cd00077">
    <property type="entry name" value="HDc"/>
    <property type="match status" value="1"/>
</dbReference>
<dbReference type="GO" id="GO:0071111">
    <property type="term" value="F:cyclic-guanylate-specific phosphodiesterase activity"/>
    <property type="evidence" value="ECO:0007669"/>
    <property type="project" value="UniProtKB-EC"/>
</dbReference>
<dbReference type="Pfam" id="PF13487">
    <property type="entry name" value="HD_5"/>
    <property type="match status" value="1"/>
</dbReference>
<evidence type="ECO:0000313" key="3">
    <source>
        <dbReference type="EMBL" id="SUV15007.1"/>
    </source>
</evidence>
<protein>
    <submittedName>
        <fullName evidence="2">C-di-GMP phosphodiesterase</fullName>
    </submittedName>
    <submittedName>
        <fullName evidence="3">Metal dependent phosphohydrolase</fullName>
        <ecNumber evidence="3">3.1.4.52</ecNumber>
    </submittedName>
</protein>
<dbReference type="PROSITE" id="PS51832">
    <property type="entry name" value="HD_GYP"/>
    <property type="match status" value="1"/>
</dbReference>
<dbReference type="InterPro" id="IPR003607">
    <property type="entry name" value="HD/PDEase_dom"/>
</dbReference>
<reference evidence="3 5" key="2">
    <citation type="submission" date="2018-06" db="EMBL/GenBank/DDBJ databases">
        <authorList>
            <consortium name="Pathogen Informatics"/>
            <person name="Doyle S."/>
        </authorList>
    </citation>
    <scope>NUCLEOTIDE SEQUENCE [LARGE SCALE GENOMIC DNA]</scope>
    <source>
        <strain evidence="3 5">NCTC10338</strain>
    </source>
</reference>
<dbReference type="GeneID" id="48274615"/>
<dbReference type="Gene3D" id="1.10.3210.10">
    <property type="entry name" value="Hypothetical protein af1432"/>
    <property type="match status" value="1"/>
</dbReference>
<dbReference type="Proteomes" id="UP000238825">
    <property type="component" value="Chromosome"/>
</dbReference>
<sequence length="362" mass="41280">METVHVPISELRIGKVISEDIFANTQYPIIFKDTVVSHEHLQVFSAFNISRAPVYKDNLKEVSVETEKEIDFAFQPEAVPTFKRVYSNSVEQFKKEFKNWEAGAKVDITKARSIILPLLDMVLEDRTIIFNLNEYSNPKDYLYHHCVGTALISSVIAQKLGYDKGLTIQIAIGGLLADCGMAKIHPRIRDKKTTLTEQEFSEIHKHPIYSYNMVKDLTILKDTIKEAIFQHHERLNGSGYPKGEKIANISVFAQIIAVADVFHAMTCERVYRSKQSSFKVIEMINESEFGKFDIKVVRALIDLVADLPIGTIIELSNLERGEVMFVNRYAPTRPIIKLSITGEIFDLGKNRTFYISRIITNE</sequence>
<dbReference type="SMART" id="SM00471">
    <property type="entry name" value="HDc"/>
    <property type="match status" value="1"/>
</dbReference>
<dbReference type="EMBL" id="UFSZ01000001">
    <property type="protein sequence ID" value="SUV15007.1"/>
    <property type="molecule type" value="Genomic_DNA"/>
</dbReference>
<gene>
    <name evidence="3" type="primary">rpfG_1</name>
    <name evidence="2" type="ORF">LS41612_00290</name>
    <name evidence="3" type="ORF">NCTC10338_00007</name>
</gene>
<dbReference type="InterPro" id="IPR037522">
    <property type="entry name" value="HD_GYP_dom"/>
</dbReference>
<feature type="domain" description="HD-GYP" evidence="1">
    <location>
        <begin position="121"/>
        <end position="316"/>
    </location>
</feature>
<proteinExistence type="predicted"/>